<dbReference type="OrthoDB" id="581375at2759"/>
<dbReference type="Proteomes" id="UP000008810">
    <property type="component" value="Chromosome 1"/>
</dbReference>
<dbReference type="PANTHER" id="PTHR31479">
    <property type="entry name" value="ALPHA/BETA-HYDROLASES SUPERFAMILY PROTEIN"/>
    <property type="match status" value="1"/>
</dbReference>
<dbReference type="EnsemblPlants" id="KQK15935">
    <property type="protein sequence ID" value="KQK15935"/>
    <property type="gene ID" value="BRADI_1g25890v3"/>
</dbReference>
<sequence length="379" mass="42468">MASSVDLEDRFDISGPTHIMSRAGGTGRSSPTTIDWNKEEHRRCVAACIVKGTYILENDRTRCRVHAEALAPPWWESFHFRLVDVLKDESYKRSGDKFIFGAIYEHVPPPGGRHHHPSAPRYVVAFRGTMLLHPKAIHDLCLDFKILVNTLAECKRSQRAHQAVDTLLKTIANGKTAAGGGSSDSVWLTGHSLGASLALDVGRAMMSEQGLSIPTFLFNPPQVSLAPAINKLLPSEGLRRDLYAKSNLVKAGLGLVLSPHRKRMEKLFELLSPWAPNLYVHDKDLICQGFIDYFGQRQQWEAQEEQRCRGGVSKSSSAMTLSYRDMLFSVLGKEKERPHLLPSATLWRNSSVGSDAHGLQQWWKPDGELRLSDRRYSYP</sequence>
<evidence type="ECO:0000313" key="1">
    <source>
        <dbReference type="EMBL" id="KQK15935.1"/>
    </source>
</evidence>
<evidence type="ECO:0000313" key="2">
    <source>
        <dbReference type="EnsemblPlants" id="KQK15935"/>
    </source>
</evidence>
<keyword evidence="3" id="KW-1185">Reference proteome</keyword>
<dbReference type="Gene3D" id="3.40.50.1820">
    <property type="entry name" value="alpha/beta hydrolase"/>
    <property type="match status" value="1"/>
</dbReference>
<evidence type="ECO:0008006" key="4">
    <source>
        <dbReference type="Google" id="ProtNLM"/>
    </source>
</evidence>
<name>I1GTU7_BRADI</name>
<dbReference type="PANTHER" id="PTHR31479:SF25">
    <property type="entry name" value="OS07G0527900 PROTEIN"/>
    <property type="match status" value="1"/>
</dbReference>
<gene>
    <name evidence="2" type="primary">LOC100842624</name>
    <name evidence="1" type="ORF">BRADI_1g25890v3</name>
</gene>
<dbReference type="FunCoup" id="I1GTU7">
    <property type="interactions" value="24"/>
</dbReference>
<dbReference type="HOGENOM" id="CLU_042725_0_0_1"/>
<dbReference type="AlphaFoldDB" id="I1GTU7"/>
<reference evidence="1" key="2">
    <citation type="submission" date="2017-06" db="EMBL/GenBank/DDBJ databases">
        <title>WGS assembly of Brachypodium distachyon.</title>
        <authorList>
            <consortium name="The International Brachypodium Initiative"/>
            <person name="Lucas S."/>
            <person name="Harmon-Smith M."/>
            <person name="Lail K."/>
            <person name="Tice H."/>
            <person name="Grimwood J."/>
            <person name="Bruce D."/>
            <person name="Barry K."/>
            <person name="Shu S."/>
            <person name="Lindquist E."/>
            <person name="Wang M."/>
            <person name="Pitluck S."/>
            <person name="Vogel J.P."/>
            <person name="Garvin D.F."/>
            <person name="Mockler T.C."/>
            <person name="Schmutz J."/>
            <person name="Rokhsar D."/>
            <person name="Bevan M.W."/>
        </authorList>
    </citation>
    <scope>NUCLEOTIDE SEQUENCE</scope>
    <source>
        <strain evidence="1">Bd21</strain>
    </source>
</reference>
<protein>
    <recommendedName>
        <fullName evidence="4">Fungal lipase-like domain-containing protein</fullName>
    </recommendedName>
</protein>
<accession>I1GTU7</accession>
<reference evidence="2" key="3">
    <citation type="submission" date="2018-08" db="UniProtKB">
        <authorList>
            <consortium name="EnsemblPlants"/>
        </authorList>
    </citation>
    <scope>IDENTIFICATION</scope>
    <source>
        <strain evidence="2">cv. Bd21</strain>
    </source>
</reference>
<dbReference type="RefSeq" id="XP_003563004.1">
    <property type="nucleotide sequence ID" value="XM_003562956.2"/>
</dbReference>
<dbReference type="KEGG" id="bdi:100842624"/>
<dbReference type="Gramene" id="KQK15935">
    <property type="protein sequence ID" value="KQK15935"/>
    <property type="gene ID" value="BRADI_1g25890v3"/>
</dbReference>
<dbReference type="InterPro" id="IPR029058">
    <property type="entry name" value="AB_hydrolase_fold"/>
</dbReference>
<dbReference type="eggNOG" id="ENOG502RRQ2">
    <property type="taxonomic scope" value="Eukaryota"/>
</dbReference>
<dbReference type="EMBL" id="CM000880">
    <property type="protein sequence ID" value="KQK15935.1"/>
    <property type="molecule type" value="Genomic_DNA"/>
</dbReference>
<reference evidence="1 2" key="1">
    <citation type="journal article" date="2010" name="Nature">
        <title>Genome sequencing and analysis of the model grass Brachypodium distachyon.</title>
        <authorList>
            <consortium name="International Brachypodium Initiative"/>
        </authorList>
    </citation>
    <scope>NUCLEOTIDE SEQUENCE [LARGE SCALE GENOMIC DNA]</scope>
    <source>
        <strain evidence="1 2">Bd21</strain>
    </source>
</reference>
<proteinExistence type="predicted"/>
<dbReference type="OMA" id="RDIMANN"/>
<dbReference type="STRING" id="15368.I1GTU7"/>
<dbReference type="GeneID" id="100842624"/>
<organism evidence="1">
    <name type="scientific">Brachypodium distachyon</name>
    <name type="common">Purple false brome</name>
    <name type="synonym">Trachynia distachya</name>
    <dbReference type="NCBI Taxonomy" id="15368"/>
    <lineage>
        <taxon>Eukaryota</taxon>
        <taxon>Viridiplantae</taxon>
        <taxon>Streptophyta</taxon>
        <taxon>Embryophyta</taxon>
        <taxon>Tracheophyta</taxon>
        <taxon>Spermatophyta</taxon>
        <taxon>Magnoliopsida</taxon>
        <taxon>Liliopsida</taxon>
        <taxon>Poales</taxon>
        <taxon>Poaceae</taxon>
        <taxon>BOP clade</taxon>
        <taxon>Pooideae</taxon>
        <taxon>Stipodae</taxon>
        <taxon>Brachypodieae</taxon>
        <taxon>Brachypodium</taxon>
    </lineage>
</organism>
<evidence type="ECO:0000313" key="3">
    <source>
        <dbReference type="Proteomes" id="UP000008810"/>
    </source>
</evidence>
<dbReference type="SUPFAM" id="SSF53474">
    <property type="entry name" value="alpha/beta-Hydrolases"/>
    <property type="match status" value="1"/>
</dbReference>